<proteinExistence type="predicted"/>
<evidence type="ECO:0000313" key="2">
    <source>
        <dbReference type="EMBL" id="KAJ7196820.1"/>
    </source>
</evidence>
<sequence>MSPPKLRRANSTNHGRPESRLVLHNLTVLSGRWAARRRACVTTRQCGCAWGGTYWLRRGAAAGVQRHRKGSVEREGDASTSPSLRDDKAMWARARGSRTSCGWGWGGTGSPSYVGSMRSVSWTSSGTSSLRAASQAWAMPNWDRDMGYWPETGRTAGSCCDTGCSDAQQRGAGTCSTRTAKPSGTGGNEECGAVGGKRERSDTCHVLVNKHAICT</sequence>
<protein>
    <submittedName>
        <fullName evidence="2">Uncharacterized protein</fullName>
    </submittedName>
</protein>
<feature type="region of interest" description="Disordered" evidence="1">
    <location>
        <begin position="65"/>
        <end position="87"/>
    </location>
</feature>
<comment type="caution">
    <text evidence="2">The sequence shown here is derived from an EMBL/GenBank/DDBJ whole genome shotgun (WGS) entry which is preliminary data.</text>
</comment>
<dbReference type="AlphaFoldDB" id="A0AAD6Y6R7"/>
<organism evidence="2 3">
    <name type="scientific">Mycena pura</name>
    <dbReference type="NCBI Taxonomy" id="153505"/>
    <lineage>
        <taxon>Eukaryota</taxon>
        <taxon>Fungi</taxon>
        <taxon>Dikarya</taxon>
        <taxon>Basidiomycota</taxon>
        <taxon>Agaricomycotina</taxon>
        <taxon>Agaricomycetes</taxon>
        <taxon>Agaricomycetidae</taxon>
        <taxon>Agaricales</taxon>
        <taxon>Marasmiineae</taxon>
        <taxon>Mycenaceae</taxon>
        <taxon>Mycena</taxon>
    </lineage>
</organism>
<dbReference type="Proteomes" id="UP001219525">
    <property type="component" value="Unassembled WGS sequence"/>
</dbReference>
<reference evidence="2" key="1">
    <citation type="submission" date="2023-03" db="EMBL/GenBank/DDBJ databases">
        <title>Massive genome expansion in bonnet fungi (Mycena s.s.) driven by repeated elements and novel gene families across ecological guilds.</title>
        <authorList>
            <consortium name="Lawrence Berkeley National Laboratory"/>
            <person name="Harder C.B."/>
            <person name="Miyauchi S."/>
            <person name="Viragh M."/>
            <person name="Kuo A."/>
            <person name="Thoen E."/>
            <person name="Andreopoulos B."/>
            <person name="Lu D."/>
            <person name="Skrede I."/>
            <person name="Drula E."/>
            <person name="Henrissat B."/>
            <person name="Morin E."/>
            <person name="Kohler A."/>
            <person name="Barry K."/>
            <person name="LaButti K."/>
            <person name="Morin E."/>
            <person name="Salamov A."/>
            <person name="Lipzen A."/>
            <person name="Mereny Z."/>
            <person name="Hegedus B."/>
            <person name="Baldrian P."/>
            <person name="Stursova M."/>
            <person name="Weitz H."/>
            <person name="Taylor A."/>
            <person name="Grigoriev I.V."/>
            <person name="Nagy L.G."/>
            <person name="Martin F."/>
            <person name="Kauserud H."/>
        </authorList>
    </citation>
    <scope>NUCLEOTIDE SEQUENCE</scope>
    <source>
        <strain evidence="2">9144</strain>
    </source>
</reference>
<name>A0AAD6Y6R7_9AGAR</name>
<accession>A0AAD6Y6R7</accession>
<evidence type="ECO:0000313" key="3">
    <source>
        <dbReference type="Proteomes" id="UP001219525"/>
    </source>
</evidence>
<gene>
    <name evidence="2" type="ORF">GGX14DRAFT_671989</name>
</gene>
<evidence type="ECO:0000256" key="1">
    <source>
        <dbReference type="SAM" id="MobiDB-lite"/>
    </source>
</evidence>
<dbReference type="EMBL" id="JARJCW010000081">
    <property type="protein sequence ID" value="KAJ7196820.1"/>
    <property type="molecule type" value="Genomic_DNA"/>
</dbReference>
<keyword evidence="3" id="KW-1185">Reference proteome</keyword>
<feature type="region of interest" description="Disordered" evidence="1">
    <location>
        <begin position="171"/>
        <end position="192"/>
    </location>
</feature>